<name>A0A7D3Y2W5_9BACL</name>
<dbReference type="KEGG" id="kpul:GXN76_00825"/>
<gene>
    <name evidence="1" type="ORF">GXN76_00825</name>
</gene>
<protein>
    <submittedName>
        <fullName evidence="1">Uncharacterized protein</fullName>
    </submittedName>
</protein>
<evidence type="ECO:0000313" key="1">
    <source>
        <dbReference type="EMBL" id="QKG83145.1"/>
    </source>
</evidence>
<reference evidence="1 2" key="1">
    <citation type="submission" date="2020-01" db="EMBL/GenBank/DDBJ databases">
        <authorList>
            <person name="Gulvik C.A."/>
            <person name="Batra D.G."/>
        </authorList>
    </citation>
    <scope>NUCLEOTIDE SEQUENCE [LARGE SCALE GENOMIC DNA]</scope>
    <source>
        <strain evidence="1 2">W9323</strain>
    </source>
</reference>
<dbReference type="RefSeq" id="WP_173219332.1">
    <property type="nucleotide sequence ID" value="NZ_CP048104.1"/>
</dbReference>
<sequence>MSNKIVSMMTSSSIENLKQIKGKDITDMKLYPVGLPEEKNNCQYNMALSVGLFLEHTEIVIASSPFKTVENEEFPRLEVKHTFEYEGECKEELTGLKESLGHDWAKQSVKSVEILHYKIQWVEDPQHNWSIDADIGLFIAFDTGYQTLIIARDSSIGVLDVYYGTKFDWIQSRNNVLDTYYIGENNVIDVKRNIMRL</sequence>
<proteinExistence type="predicted"/>
<organism evidence="1 2">
    <name type="scientific">Kroppenstedtia pulmonis</name>
    <dbReference type="NCBI Taxonomy" id="1380685"/>
    <lineage>
        <taxon>Bacteria</taxon>
        <taxon>Bacillati</taxon>
        <taxon>Bacillota</taxon>
        <taxon>Bacilli</taxon>
        <taxon>Bacillales</taxon>
        <taxon>Thermoactinomycetaceae</taxon>
        <taxon>Kroppenstedtia</taxon>
    </lineage>
</organism>
<dbReference type="EMBL" id="CP048104">
    <property type="protein sequence ID" value="QKG83145.1"/>
    <property type="molecule type" value="Genomic_DNA"/>
</dbReference>
<evidence type="ECO:0000313" key="2">
    <source>
        <dbReference type="Proteomes" id="UP000503088"/>
    </source>
</evidence>
<dbReference type="AlphaFoldDB" id="A0A7D3Y2W5"/>
<accession>A0A7D3Y2W5</accession>
<keyword evidence="2" id="KW-1185">Reference proteome</keyword>
<dbReference type="Proteomes" id="UP000503088">
    <property type="component" value="Chromosome"/>
</dbReference>